<keyword evidence="2" id="KW-1185">Reference proteome</keyword>
<dbReference type="RefSeq" id="WP_171437130.1">
    <property type="nucleotide sequence ID" value="NZ_JABFJV010000194.1"/>
</dbReference>
<dbReference type="EMBL" id="JABFJV010000194">
    <property type="protein sequence ID" value="NOK36953.1"/>
    <property type="molecule type" value="Genomic_DNA"/>
</dbReference>
<reference evidence="1 2" key="1">
    <citation type="submission" date="2020-05" db="EMBL/GenBank/DDBJ databases">
        <authorList>
            <person name="Whitworth D."/>
        </authorList>
    </citation>
    <scope>NUCLEOTIDE SEQUENCE [LARGE SCALE GENOMIC DNA]</scope>
    <source>
        <strain evidence="1 2">AB043B</strain>
    </source>
</reference>
<dbReference type="PROSITE" id="PS51257">
    <property type="entry name" value="PROKAR_LIPOPROTEIN"/>
    <property type="match status" value="1"/>
</dbReference>
<dbReference type="SUPFAM" id="SSF101898">
    <property type="entry name" value="NHL repeat"/>
    <property type="match status" value="1"/>
</dbReference>
<evidence type="ECO:0000313" key="2">
    <source>
        <dbReference type="Proteomes" id="UP000563426"/>
    </source>
</evidence>
<gene>
    <name evidence="1" type="ORF">HMI49_27485</name>
</gene>
<dbReference type="Pfam" id="PF17164">
    <property type="entry name" value="DUF5122"/>
    <property type="match status" value="1"/>
</dbReference>
<comment type="caution">
    <text evidence="1">The sequence shown here is derived from an EMBL/GenBank/DDBJ whole genome shotgun (WGS) entry which is preliminary data.</text>
</comment>
<name>A0A7Y4NV48_9BACT</name>
<proteinExistence type="predicted"/>
<protein>
    <submittedName>
        <fullName evidence="1">Uncharacterized protein</fullName>
    </submittedName>
</protein>
<evidence type="ECO:0000313" key="1">
    <source>
        <dbReference type="EMBL" id="NOK36953.1"/>
    </source>
</evidence>
<dbReference type="AlphaFoldDB" id="A0A7Y4NV48"/>
<dbReference type="InterPro" id="IPR013431">
    <property type="entry name" value="Delta_60_rpt"/>
</dbReference>
<dbReference type="Proteomes" id="UP000563426">
    <property type="component" value="Unassembled WGS sequence"/>
</dbReference>
<organism evidence="1 2">
    <name type="scientific">Corallococcus exercitus</name>
    <dbReference type="NCBI Taxonomy" id="2316736"/>
    <lineage>
        <taxon>Bacteria</taxon>
        <taxon>Pseudomonadati</taxon>
        <taxon>Myxococcota</taxon>
        <taxon>Myxococcia</taxon>
        <taxon>Myxococcales</taxon>
        <taxon>Cystobacterineae</taxon>
        <taxon>Myxococcaceae</taxon>
        <taxon>Corallococcus</taxon>
    </lineage>
</organism>
<sequence>MSREPMRILCLAVGLLLTAACGEGESLSVSAPPLRLAPGRETRLTVQVQRAGITGDFFLRVSGLPDFVEARTSRVLDTKDTALILFRVVDTVPAGTQVTARIEVFNAAGQRAATDVPVAFDVSGGAVDPSFGVGGSRSLPTPDNLGVCGAATTPDGQLVLARAYPSGYEVSWLDEAGTLLHTTPVPEGRSYATAGEARCGLAVASDGAIWLSGTFATDDFQLGLLVTRLLPDGSRDPGFGRGGILRIDPVSSMGSAFLGPGDLFVLPDGRALVSGLGQRKSSLLRLLPDGTRDGAFGEDGWVFITTEGAAPRLFPLPDGRFLTLVQVLRPQPDSPSSMGRYPAVLRFLPDGRRDPSYGAGDLNPGLEREGGTVAGAMLEPDGALMLSLRHRGELLRLTPAGSLDRAWGTGGYRKLLPLPGMITQPPLDVLVRLEDGRIASADWGSAGKVRVAFVFTLQPDGTVTPTSREGARNAAFTARPSLPLGTDPNYRLERPRWLFPLPGNRGLLVSDLLEDRRDKEGRWPVVTDVHLARFFL</sequence>
<accession>A0A7Y4NV48</accession>
<dbReference type="Gene3D" id="2.80.10.50">
    <property type="match status" value="2"/>
</dbReference>